<name>A0A8I3WXE7_CALJA</name>
<sequence>MVPLWVESHFVTQAGVQWRDLDSLQPPPPRFKQFSCLSLPSSWDYRCVPPHPANLCIFSRDGVLPC</sequence>
<accession>A0A8I3WXE7</accession>
<protein>
    <submittedName>
        <fullName evidence="1">Uncharacterized protein</fullName>
    </submittedName>
</protein>
<dbReference type="PANTHER" id="PTHR46254:SF6">
    <property type="entry name" value="HIGH MOBILITY GROUP AT-HOOK 2"/>
    <property type="match status" value="1"/>
</dbReference>
<dbReference type="Ensembl" id="ENSCJAT00000137657.1">
    <property type="protein sequence ID" value="ENSCJAP00000081771.1"/>
    <property type="gene ID" value="ENSCJAG00000077543.1"/>
</dbReference>
<dbReference type="GeneTree" id="ENSGT00940000161627"/>
<reference evidence="1" key="3">
    <citation type="submission" date="2025-09" db="UniProtKB">
        <authorList>
            <consortium name="Ensembl"/>
        </authorList>
    </citation>
    <scope>IDENTIFICATION</scope>
</reference>
<reference evidence="1 2" key="1">
    <citation type="submission" date="2009-03" db="EMBL/GenBank/DDBJ databases">
        <authorList>
            <person name="Warren W."/>
            <person name="Ye L."/>
            <person name="Minx P."/>
            <person name="Worley K."/>
            <person name="Gibbs R."/>
            <person name="Wilson R.K."/>
        </authorList>
    </citation>
    <scope>NUCLEOTIDE SEQUENCE [LARGE SCALE GENOMIC DNA]</scope>
</reference>
<dbReference type="AlphaFoldDB" id="A0A8I3WXE7"/>
<dbReference type="PANTHER" id="PTHR46254">
    <property type="entry name" value="PROTEIN GVQW1-RELATED"/>
    <property type="match status" value="1"/>
</dbReference>
<proteinExistence type="predicted"/>
<dbReference type="Proteomes" id="UP000008225">
    <property type="component" value="Chromosome 9"/>
</dbReference>
<keyword evidence="2" id="KW-1185">Reference proteome</keyword>
<evidence type="ECO:0000313" key="2">
    <source>
        <dbReference type="Proteomes" id="UP000008225"/>
    </source>
</evidence>
<reference evidence="1" key="2">
    <citation type="submission" date="2025-08" db="UniProtKB">
        <authorList>
            <consortium name="Ensembl"/>
        </authorList>
    </citation>
    <scope>IDENTIFICATION</scope>
</reference>
<organism evidence="1 2">
    <name type="scientific">Callithrix jacchus</name>
    <name type="common">White-tufted-ear marmoset</name>
    <name type="synonym">Simia Jacchus</name>
    <dbReference type="NCBI Taxonomy" id="9483"/>
    <lineage>
        <taxon>Eukaryota</taxon>
        <taxon>Metazoa</taxon>
        <taxon>Chordata</taxon>
        <taxon>Craniata</taxon>
        <taxon>Vertebrata</taxon>
        <taxon>Euteleostomi</taxon>
        <taxon>Mammalia</taxon>
        <taxon>Eutheria</taxon>
        <taxon>Euarchontoglires</taxon>
        <taxon>Primates</taxon>
        <taxon>Haplorrhini</taxon>
        <taxon>Platyrrhini</taxon>
        <taxon>Cebidae</taxon>
        <taxon>Callitrichinae</taxon>
        <taxon>Callithrix</taxon>
        <taxon>Callithrix</taxon>
    </lineage>
</organism>
<evidence type="ECO:0000313" key="1">
    <source>
        <dbReference type="Ensembl" id="ENSCJAP00000081771.1"/>
    </source>
</evidence>